<protein>
    <submittedName>
        <fullName evidence="2">Uncharacterized protein</fullName>
    </submittedName>
</protein>
<comment type="caution">
    <text evidence="2">The sequence shown here is derived from an EMBL/GenBank/DDBJ whole genome shotgun (WGS) entry which is preliminary data.</text>
</comment>
<dbReference type="EMBL" id="JAGSOT010000085">
    <property type="protein sequence ID" value="MBR7798067.1"/>
    <property type="molecule type" value="Genomic_DNA"/>
</dbReference>
<reference evidence="2" key="1">
    <citation type="submission" date="2021-04" db="EMBL/GenBank/DDBJ databases">
        <title>Isolation and polyphasic classification of algal microorganism.</title>
        <authorList>
            <person name="Wang S."/>
        </authorList>
    </citation>
    <scope>NUCLEOTIDE SEQUENCE</scope>
    <source>
        <strain evidence="2">720a</strain>
    </source>
</reference>
<proteinExistence type="predicted"/>
<feature type="transmembrane region" description="Helical" evidence="1">
    <location>
        <begin position="9"/>
        <end position="27"/>
    </location>
</feature>
<organism evidence="2 3">
    <name type="scientific">Virgibacillus salarius</name>
    <dbReference type="NCBI Taxonomy" id="447199"/>
    <lineage>
        <taxon>Bacteria</taxon>
        <taxon>Bacillati</taxon>
        <taxon>Bacillota</taxon>
        <taxon>Bacilli</taxon>
        <taxon>Bacillales</taxon>
        <taxon>Bacillaceae</taxon>
        <taxon>Virgibacillus</taxon>
    </lineage>
</organism>
<keyword evidence="1" id="KW-0472">Membrane</keyword>
<sequence>MKIRNIDRALLTGLFVGIMIFISEYFFPDTNSFISIFIGALAALIGYLIAVKILPKEND</sequence>
<feature type="transmembrane region" description="Helical" evidence="1">
    <location>
        <begin position="33"/>
        <end position="54"/>
    </location>
</feature>
<dbReference type="RefSeq" id="WP_026680526.1">
    <property type="nucleotide sequence ID" value="NZ_JAGSOT010000085.1"/>
</dbReference>
<accession>A0A941DYR2</accession>
<evidence type="ECO:0000313" key="2">
    <source>
        <dbReference type="EMBL" id="MBR7798067.1"/>
    </source>
</evidence>
<evidence type="ECO:0000313" key="3">
    <source>
        <dbReference type="Proteomes" id="UP000675284"/>
    </source>
</evidence>
<keyword evidence="1" id="KW-0812">Transmembrane</keyword>
<evidence type="ECO:0000256" key="1">
    <source>
        <dbReference type="SAM" id="Phobius"/>
    </source>
</evidence>
<name>A0A941DYR2_9BACI</name>
<dbReference type="Proteomes" id="UP000675284">
    <property type="component" value="Unassembled WGS sequence"/>
</dbReference>
<dbReference type="AlphaFoldDB" id="A0A941DYR2"/>
<keyword evidence="1" id="KW-1133">Transmembrane helix</keyword>
<keyword evidence="3" id="KW-1185">Reference proteome</keyword>
<gene>
    <name evidence="2" type="ORF">KCX74_18765</name>
</gene>